<dbReference type="GO" id="GO:0005694">
    <property type="term" value="C:chromosome"/>
    <property type="evidence" value="ECO:0007669"/>
    <property type="project" value="TreeGrafter"/>
</dbReference>
<evidence type="ECO:0000259" key="3">
    <source>
        <dbReference type="PROSITE" id="PS51192"/>
    </source>
</evidence>
<dbReference type="InterPro" id="IPR014001">
    <property type="entry name" value="Helicase_ATP-bd"/>
</dbReference>
<dbReference type="PROSITE" id="PS51192">
    <property type="entry name" value="HELICASE_ATP_BIND_1"/>
    <property type="match status" value="1"/>
</dbReference>
<keyword evidence="4" id="KW-0347">Helicase</keyword>
<dbReference type="Pfam" id="PF00270">
    <property type="entry name" value="DEAD"/>
    <property type="match status" value="1"/>
</dbReference>
<dbReference type="Proteomes" id="UP000324222">
    <property type="component" value="Unassembled WGS sequence"/>
</dbReference>
<feature type="transmembrane region" description="Helical" evidence="2">
    <location>
        <begin position="55"/>
        <end position="77"/>
    </location>
</feature>
<feature type="domain" description="Helicase ATP-binding" evidence="3">
    <location>
        <begin position="32"/>
        <end position="156"/>
    </location>
</feature>
<keyword evidence="5" id="KW-1185">Reference proteome</keyword>
<dbReference type="GO" id="GO:0003676">
    <property type="term" value="F:nucleic acid binding"/>
    <property type="evidence" value="ECO:0007669"/>
    <property type="project" value="InterPro"/>
</dbReference>
<proteinExistence type="inferred from homology"/>
<comment type="caution">
    <text evidence="4">The sequence shown here is derived from an EMBL/GenBank/DDBJ whole genome shotgun (WGS) entry which is preliminary data.</text>
</comment>
<evidence type="ECO:0000313" key="5">
    <source>
        <dbReference type="Proteomes" id="UP000324222"/>
    </source>
</evidence>
<keyword evidence="2" id="KW-0472">Membrane</keyword>
<keyword evidence="4" id="KW-0378">Hydrolase</keyword>
<dbReference type="PANTHER" id="PTHR13710">
    <property type="entry name" value="DNA HELICASE RECQ FAMILY MEMBER"/>
    <property type="match status" value="1"/>
</dbReference>
<dbReference type="PANTHER" id="PTHR13710:SF152">
    <property type="entry name" value="ATP-DEPENDENT DNA HELICASE Q5"/>
    <property type="match status" value="1"/>
</dbReference>
<sequence length="156" mass="17457">MLLVNKAEMGNGGNRIETVDWRKNGDENKKEIDDRWGSQDVFVSMPTGSGKSLCYQLPAVLAVGKVAIVVSPLIALIKDQMEHLQKYHIVAESLNSKMTTKERSRVLADLNCVNPSTRLLYITPEQAATTFFQMILWKKAELGLWIQFHSSTCTSA</sequence>
<keyword evidence="4" id="KW-0067">ATP-binding</keyword>
<dbReference type="GO" id="GO:0009378">
    <property type="term" value="F:four-way junction helicase activity"/>
    <property type="evidence" value="ECO:0007669"/>
    <property type="project" value="TreeGrafter"/>
</dbReference>
<dbReference type="GO" id="GO:0005634">
    <property type="term" value="C:nucleus"/>
    <property type="evidence" value="ECO:0007669"/>
    <property type="project" value="TreeGrafter"/>
</dbReference>
<evidence type="ECO:0000256" key="1">
    <source>
        <dbReference type="ARBA" id="ARBA00005446"/>
    </source>
</evidence>
<dbReference type="AlphaFoldDB" id="A0A5B7CYJ6"/>
<keyword evidence="2" id="KW-0812">Transmembrane</keyword>
<dbReference type="Gene3D" id="3.40.50.300">
    <property type="entry name" value="P-loop containing nucleotide triphosphate hydrolases"/>
    <property type="match status" value="1"/>
</dbReference>
<gene>
    <name evidence="4" type="primary">RECQL5_0</name>
    <name evidence="4" type="ORF">E2C01_007206</name>
</gene>
<organism evidence="4 5">
    <name type="scientific">Portunus trituberculatus</name>
    <name type="common">Swimming crab</name>
    <name type="synonym">Neptunus trituberculatus</name>
    <dbReference type="NCBI Taxonomy" id="210409"/>
    <lineage>
        <taxon>Eukaryota</taxon>
        <taxon>Metazoa</taxon>
        <taxon>Ecdysozoa</taxon>
        <taxon>Arthropoda</taxon>
        <taxon>Crustacea</taxon>
        <taxon>Multicrustacea</taxon>
        <taxon>Malacostraca</taxon>
        <taxon>Eumalacostraca</taxon>
        <taxon>Eucarida</taxon>
        <taxon>Decapoda</taxon>
        <taxon>Pleocyemata</taxon>
        <taxon>Brachyura</taxon>
        <taxon>Eubrachyura</taxon>
        <taxon>Portunoidea</taxon>
        <taxon>Portunidae</taxon>
        <taxon>Portuninae</taxon>
        <taxon>Portunus</taxon>
    </lineage>
</organism>
<dbReference type="InterPro" id="IPR027417">
    <property type="entry name" value="P-loop_NTPase"/>
</dbReference>
<protein>
    <submittedName>
        <fullName evidence="4">ATP-dependent DNA helicase Q5</fullName>
    </submittedName>
</protein>
<keyword evidence="4" id="KW-0547">Nucleotide-binding</keyword>
<dbReference type="GO" id="GO:0005524">
    <property type="term" value="F:ATP binding"/>
    <property type="evidence" value="ECO:0007669"/>
    <property type="project" value="InterPro"/>
</dbReference>
<reference evidence="4 5" key="1">
    <citation type="submission" date="2019-05" db="EMBL/GenBank/DDBJ databases">
        <title>Another draft genome of Portunus trituberculatus and its Hox gene families provides insights of decapod evolution.</title>
        <authorList>
            <person name="Jeong J.-H."/>
            <person name="Song I."/>
            <person name="Kim S."/>
            <person name="Choi T."/>
            <person name="Kim D."/>
            <person name="Ryu S."/>
            <person name="Kim W."/>
        </authorList>
    </citation>
    <scope>NUCLEOTIDE SEQUENCE [LARGE SCALE GENOMIC DNA]</scope>
    <source>
        <tissue evidence="4">Muscle</tissue>
    </source>
</reference>
<name>A0A5B7CYJ6_PORTR</name>
<keyword evidence="2" id="KW-1133">Transmembrane helix</keyword>
<accession>A0A5B7CYJ6</accession>
<comment type="similarity">
    <text evidence="1">Belongs to the helicase family. RecQ subfamily.</text>
</comment>
<dbReference type="GO" id="GO:0043138">
    <property type="term" value="F:3'-5' DNA helicase activity"/>
    <property type="evidence" value="ECO:0007669"/>
    <property type="project" value="TreeGrafter"/>
</dbReference>
<dbReference type="GO" id="GO:0005737">
    <property type="term" value="C:cytoplasm"/>
    <property type="evidence" value="ECO:0007669"/>
    <property type="project" value="TreeGrafter"/>
</dbReference>
<evidence type="ECO:0000256" key="2">
    <source>
        <dbReference type="SAM" id="Phobius"/>
    </source>
</evidence>
<dbReference type="EMBL" id="VSRR010000352">
    <property type="protein sequence ID" value="MPC14439.1"/>
    <property type="molecule type" value="Genomic_DNA"/>
</dbReference>
<dbReference type="GO" id="GO:0000724">
    <property type="term" value="P:double-strand break repair via homologous recombination"/>
    <property type="evidence" value="ECO:0007669"/>
    <property type="project" value="TreeGrafter"/>
</dbReference>
<dbReference type="OrthoDB" id="10261556at2759"/>
<evidence type="ECO:0000313" key="4">
    <source>
        <dbReference type="EMBL" id="MPC14439.1"/>
    </source>
</evidence>
<dbReference type="SUPFAM" id="SSF52540">
    <property type="entry name" value="P-loop containing nucleoside triphosphate hydrolases"/>
    <property type="match status" value="1"/>
</dbReference>
<dbReference type="InterPro" id="IPR011545">
    <property type="entry name" value="DEAD/DEAH_box_helicase_dom"/>
</dbReference>